<evidence type="ECO:0000256" key="9">
    <source>
        <dbReference type="ARBA" id="ARBA00022967"/>
    </source>
</evidence>
<keyword evidence="12 17" id="KW-0520">NAD</keyword>
<feature type="domain" description="NADH:quinone oxidoreductase/Mrp antiporter transmembrane" evidence="18">
    <location>
        <begin position="87"/>
        <end position="365"/>
    </location>
</feature>
<evidence type="ECO:0000256" key="14">
    <source>
        <dbReference type="ARBA" id="ARBA00023128"/>
    </source>
</evidence>
<comment type="similarity">
    <text evidence="3 17">Belongs to the complex I subunit 4 family.</text>
</comment>
<evidence type="ECO:0000256" key="10">
    <source>
        <dbReference type="ARBA" id="ARBA00022982"/>
    </source>
</evidence>
<dbReference type="GO" id="GO:0015990">
    <property type="term" value="P:electron transport coupled proton transport"/>
    <property type="evidence" value="ECO:0007669"/>
    <property type="project" value="TreeGrafter"/>
</dbReference>
<evidence type="ECO:0000256" key="12">
    <source>
        <dbReference type="ARBA" id="ARBA00023027"/>
    </source>
</evidence>
<accession>A0A5Q0RZ02</accession>
<evidence type="ECO:0000256" key="13">
    <source>
        <dbReference type="ARBA" id="ARBA00023075"/>
    </source>
</evidence>
<name>A0A5Q0RZ02_9ACAR</name>
<evidence type="ECO:0000256" key="11">
    <source>
        <dbReference type="ARBA" id="ARBA00022989"/>
    </source>
</evidence>
<feature type="transmembrane region" description="Helical" evidence="17">
    <location>
        <begin position="323"/>
        <end position="341"/>
    </location>
</feature>
<evidence type="ECO:0000256" key="17">
    <source>
        <dbReference type="RuleBase" id="RU003297"/>
    </source>
</evidence>
<evidence type="ECO:0000313" key="19">
    <source>
        <dbReference type="EMBL" id="QGA47494.1"/>
    </source>
</evidence>
<feature type="transmembrane region" description="Helical" evidence="17">
    <location>
        <begin position="277"/>
        <end position="302"/>
    </location>
</feature>
<dbReference type="GO" id="GO:0008137">
    <property type="term" value="F:NADH dehydrogenase (ubiquinone) activity"/>
    <property type="evidence" value="ECO:0007669"/>
    <property type="project" value="UniProtKB-UniRule"/>
</dbReference>
<geneLocation type="mitochondrion" evidence="19"/>
<feature type="transmembrane region" description="Helical" evidence="17">
    <location>
        <begin position="347"/>
        <end position="370"/>
    </location>
</feature>
<evidence type="ECO:0000256" key="5">
    <source>
        <dbReference type="ARBA" id="ARBA00021006"/>
    </source>
</evidence>
<dbReference type="Pfam" id="PF00361">
    <property type="entry name" value="Proton_antipo_M"/>
    <property type="match status" value="1"/>
</dbReference>
<feature type="transmembrane region" description="Helical" evidence="17">
    <location>
        <begin position="148"/>
        <end position="172"/>
    </location>
</feature>
<sequence>MEFYIDIIIIMLVMMFFLFKLNLIGLGFIFLNNFLFMDSISYFMLMLCMWLVLIIKLLIFNLNYKFYMNMLVMMMFMFLMLCFLSWSIIMFYIFFESVLIIMYMMIAYYGYQLERFSSIMYMLMYTLFGSFFFLYFMMYLYYKMYMSFIVYLYMTLDCSMMMMMFIMLMFLVKTPIYMLHSWLPKAHVEAPLIGSIILAGILLKLGGYGLYRMSFFFMKKNIDKYIIYLMMICLVGSLNISFMCLSLIDIKQLIAYTSIIHMSTMVVMLFMGYSWSYIGLILMMISHGFCSSCLFCISNFLYNRYFTRNIFLLKGVMMLYNNMNMFMLLYLMCLMGIPPFLSFFSELMIFGCFIKWSMLLIMYLIMYMFLCSMYSMYMYSFMCYGEVNYMYSVSCILKYEYDIMFFHMIPLIFLIFKLNLI</sequence>
<dbReference type="PANTHER" id="PTHR43507:SF20">
    <property type="entry name" value="NADH-UBIQUINONE OXIDOREDUCTASE CHAIN 4"/>
    <property type="match status" value="1"/>
</dbReference>
<evidence type="ECO:0000256" key="4">
    <source>
        <dbReference type="ARBA" id="ARBA00012944"/>
    </source>
</evidence>
<organism evidence="19">
    <name type="scientific">Ptilonyssus chloris</name>
    <dbReference type="NCBI Taxonomy" id="2652178"/>
    <lineage>
        <taxon>Eukaryota</taxon>
        <taxon>Metazoa</taxon>
        <taxon>Ecdysozoa</taxon>
        <taxon>Arthropoda</taxon>
        <taxon>Chelicerata</taxon>
        <taxon>Arachnida</taxon>
        <taxon>Acari</taxon>
        <taxon>Parasitiformes</taxon>
        <taxon>Mesostigmata</taxon>
        <taxon>Gamasina</taxon>
        <taxon>Dermanyssoidea</taxon>
        <taxon>Rhinonyssidae</taxon>
        <taxon>Ptilonyssus</taxon>
    </lineage>
</organism>
<evidence type="ECO:0000256" key="6">
    <source>
        <dbReference type="ARBA" id="ARBA00022448"/>
    </source>
</evidence>
<evidence type="ECO:0000256" key="15">
    <source>
        <dbReference type="ARBA" id="ARBA00023136"/>
    </source>
</evidence>
<feature type="transmembrane region" description="Helical" evidence="17">
    <location>
        <begin position="192"/>
        <end position="213"/>
    </location>
</feature>
<reference evidence="19" key="1">
    <citation type="submission" date="2019-10" db="EMBL/GenBank/DDBJ databases">
        <title>The complete mitochondrial genomes and bacterial metagenome data from two species of bird nasal-mites (Rhinonyssidae: Mesostigmata).</title>
        <authorList>
            <person name="Osuna-Mascaro C."/>
            <person name="Dona J."/>
            <person name="Johnson K."/>
            <person name="Esteban R."/>
            <person name="de Rojas M."/>
        </authorList>
    </citation>
    <scope>NUCLEOTIDE SEQUENCE</scope>
    <source>
        <tissue evidence="19">Whole body</tissue>
    </source>
</reference>
<feature type="transmembrane region" description="Helical" evidence="17">
    <location>
        <begin position="40"/>
        <end position="59"/>
    </location>
</feature>
<keyword evidence="10 17" id="KW-0249">Electron transport</keyword>
<dbReference type="InterPro" id="IPR001750">
    <property type="entry name" value="ND/Mrp_TM"/>
</dbReference>
<dbReference type="InterPro" id="IPR003918">
    <property type="entry name" value="NADH_UbQ_OxRdtase"/>
</dbReference>
<dbReference type="PRINTS" id="PR01437">
    <property type="entry name" value="NUOXDRDTASE4"/>
</dbReference>
<dbReference type="RefSeq" id="YP_009710891.1">
    <property type="nucleotide sequence ID" value="NC_045208.1"/>
</dbReference>
<comment type="function">
    <text evidence="17">Core subunit of the mitochondrial membrane respiratory chain NADH dehydrogenase (Complex I) which catalyzes electron transfer from NADH through the respiratory chain, using ubiquinone as an electron acceptor. Essential for the catalytic activity and assembly of complex I.</text>
</comment>
<dbReference type="PANTHER" id="PTHR43507">
    <property type="entry name" value="NADH-UBIQUINONE OXIDOREDUCTASE CHAIN 4"/>
    <property type="match status" value="1"/>
</dbReference>
<dbReference type="GO" id="GO:0031966">
    <property type="term" value="C:mitochondrial membrane"/>
    <property type="evidence" value="ECO:0007669"/>
    <property type="project" value="UniProtKB-SubCell"/>
</dbReference>
<evidence type="ECO:0000256" key="1">
    <source>
        <dbReference type="ARBA" id="ARBA00003257"/>
    </source>
</evidence>
<keyword evidence="15 17" id="KW-0472">Membrane</keyword>
<feature type="transmembrane region" description="Helical" evidence="17">
    <location>
        <begin position="403"/>
        <end position="420"/>
    </location>
</feature>
<feature type="transmembrane region" description="Helical" evidence="17">
    <location>
        <begin position="253"/>
        <end position="271"/>
    </location>
</feature>
<feature type="transmembrane region" description="Helical" evidence="17">
    <location>
        <begin position="123"/>
        <end position="142"/>
    </location>
</feature>
<dbReference type="GO" id="GO:0042773">
    <property type="term" value="P:ATP synthesis coupled electron transport"/>
    <property type="evidence" value="ECO:0007669"/>
    <property type="project" value="InterPro"/>
</dbReference>
<keyword evidence="9" id="KW-1278">Translocase</keyword>
<proteinExistence type="inferred from homology"/>
<dbReference type="AlphaFoldDB" id="A0A5Q0RZ02"/>
<feature type="transmembrane region" description="Helical" evidence="17">
    <location>
        <begin position="7"/>
        <end position="34"/>
    </location>
</feature>
<evidence type="ECO:0000256" key="3">
    <source>
        <dbReference type="ARBA" id="ARBA00009025"/>
    </source>
</evidence>
<protein>
    <recommendedName>
        <fullName evidence="5 17">NADH-ubiquinone oxidoreductase chain 4</fullName>
        <ecNumber evidence="4 17">7.1.1.2</ecNumber>
    </recommendedName>
</protein>
<comment type="function">
    <text evidence="1">Core subunit of the mitochondrial membrane respiratory chain NADH dehydrogenase (Complex I) that is believed to belong to the minimal assembly required for catalysis. Complex I functions in the transfer of electrons from NADH to the respiratory chain. The immediate electron acceptor for the enzyme is believed to be ubiquinone.</text>
</comment>
<keyword evidence="8 17" id="KW-0812">Transmembrane</keyword>
<evidence type="ECO:0000256" key="8">
    <source>
        <dbReference type="ARBA" id="ARBA00022692"/>
    </source>
</evidence>
<dbReference type="GeneID" id="42438289"/>
<dbReference type="GO" id="GO:0003954">
    <property type="term" value="F:NADH dehydrogenase activity"/>
    <property type="evidence" value="ECO:0007669"/>
    <property type="project" value="TreeGrafter"/>
</dbReference>
<gene>
    <name evidence="19" type="primary">ND4</name>
</gene>
<keyword evidence="14 17" id="KW-0496">Mitochondrion</keyword>
<evidence type="ECO:0000256" key="16">
    <source>
        <dbReference type="ARBA" id="ARBA00049551"/>
    </source>
</evidence>
<dbReference type="CTD" id="4538"/>
<evidence type="ECO:0000256" key="2">
    <source>
        <dbReference type="ARBA" id="ARBA00004225"/>
    </source>
</evidence>
<feature type="transmembrane region" description="Helical" evidence="17">
    <location>
        <begin position="66"/>
        <end position="86"/>
    </location>
</feature>
<keyword evidence="13 17" id="KW-0830">Ubiquinone</keyword>
<dbReference type="EMBL" id="MN557819">
    <property type="protein sequence ID" value="QGA47494.1"/>
    <property type="molecule type" value="Genomic_DNA"/>
</dbReference>
<dbReference type="GO" id="GO:0048039">
    <property type="term" value="F:ubiquinone binding"/>
    <property type="evidence" value="ECO:0007669"/>
    <property type="project" value="TreeGrafter"/>
</dbReference>
<dbReference type="EC" id="7.1.1.2" evidence="4 17"/>
<keyword evidence="11 17" id="KW-1133">Transmembrane helix</keyword>
<evidence type="ECO:0000256" key="7">
    <source>
        <dbReference type="ARBA" id="ARBA00022660"/>
    </source>
</evidence>
<comment type="catalytic activity">
    <reaction evidence="16 17">
        <text>a ubiquinone + NADH + 5 H(+)(in) = a ubiquinol + NAD(+) + 4 H(+)(out)</text>
        <dbReference type="Rhea" id="RHEA:29091"/>
        <dbReference type="Rhea" id="RHEA-COMP:9565"/>
        <dbReference type="Rhea" id="RHEA-COMP:9566"/>
        <dbReference type="ChEBI" id="CHEBI:15378"/>
        <dbReference type="ChEBI" id="CHEBI:16389"/>
        <dbReference type="ChEBI" id="CHEBI:17976"/>
        <dbReference type="ChEBI" id="CHEBI:57540"/>
        <dbReference type="ChEBI" id="CHEBI:57945"/>
        <dbReference type="EC" id="7.1.1.2"/>
    </reaction>
</comment>
<comment type="subcellular location">
    <subcellularLocation>
        <location evidence="2 17">Mitochondrion membrane</location>
        <topology evidence="2 17">Multi-pass membrane protein</topology>
    </subcellularLocation>
</comment>
<evidence type="ECO:0000259" key="18">
    <source>
        <dbReference type="Pfam" id="PF00361"/>
    </source>
</evidence>
<keyword evidence="7 17" id="KW-0679">Respiratory chain</keyword>
<feature type="transmembrane region" description="Helical" evidence="17">
    <location>
        <begin position="225"/>
        <end position="248"/>
    </location>
</feature>
<feature type="transmembrane region" description="Helical" evidence="17">
    <location>
        <begin position="92"/>
        <end position="111"/>
    </location>
</feature>
<keyword evidence="6 17" id="KW-0813">Transport</keyword>